<evidence type="ECO:0000313" key="12">
    <source>
        <dbReference type="EMBL" id="GHD60155.1"/>
    </source>
</evidence>
<dbReference type="PRINTS" id="PR00344">
    <property type="entry name" value="BCTRLSENSOR"/>
</dbReference>
<dbReference type="SMART" id="SM00304">
    <property type="entry name" value="HAMP"/>
    <property type="match status" value="1"/>
</dbReference>
<dbReference type="InterPro" id="IPR036890">
    <property type="entry name" value="HATPase_C_sf"/>
</dbReference>
<keyword evidence="9" id="KW-0812">Transmembrane</keyword>
<evidence type="ECO:0000313" key="13">
    <source>
        <dbReference type="Proteomes" id="UP000630353"/>
    </source>
</evidence>
<dbReference type="Pfam" id="PF02518">
    <property type="entry name" value="HATPase_c"/>
    <property type="match status" value="1"/>
</dbReference>
<dbReference type="InterPro" id="IPR003661">
    <property type="entry name" value="HisK_dim/P_dom"/>
</dbReference>
<dbReference type="AlphaFoldDB" id="A0A918XXD4"/>
<dbReference type="InterPro" id="IPR033417">
    <property type="entry name" value="CHASE8"/>
</dbReference>
<evidence type="ECO:0000256" key="3">
    <source>
        <dbReference type="ARBA" id="ARBA00012438"/>
    </source>
</evidence>
<accession>A0A918XXD4</accession>
<evidence type="ECO:0000259" key="11">
    <source>
        <dbReference type="PROSITE" id="PS50885"/>
    </source>
</evidence>
<evidence type="ECO:0000256" key="9">
    <source>
        <dbReference type="SAM" id="Phobius"/>
    </source>
</evidence>
<dbReference type="PROSITE" id="PS50109">
    <property type="entry name" value="HIS_KIN"/>
    <property type="match status" value="1"/>
</dbReference>
<organism evidence="12 13">
    <name type="scientific">Thalassobaculum fulvum</name>
    <dbReference type="NCBI Taxonomy" id="1633335"/>
    <lineage>
        <taxon>Bacteria</taxon>
        <taxon>Pseudomonadati</taxon>
        <taxon>Pseudomonadota</taxon>
        <taxon>Alphaproteobacteria</taxon>
        <taxon>Rhodospirillales</taxon>
        <taxon>Thalassobaculaceae</taxon>
        <taxon>Thalassobaculum</taxon>
    </lineage>
</organism>
<dbReference type="SMART" id="SM00388">
    <property type="entry name" value="HisKA"/>
    <property type="match status" value="1"/>
</dbReference>
<dbReference type="InterPro" id="IPR003660">
    <property type="entry name" value="HAMP_dom"/>
</dbReference>
<name>A0A918XXD4_9PROT</name>
<dbReference type="GO" id="GO:0000155">
    <property type="term" value="F:phosphorelay sensor kinase activity"/>
    <property type="evidence" value="ECO:0007669"/>
    <property type="project" value="InterPro"/>
</dbReference>
<feature type="transmembrane region" description="Helical" evidence="9">
    <location>
        <begin position="12"/>
        <end position="36"/>
    </location>
</feature>
<dbReference type="Gene3D" id="6.10.340.10">
    <property type="match status" value="1"/>
</dbReference>
<evidence type="ECO:0000256" key="1">
    <source>
        <dbReference type="ARBA" id="ARBA00000085"/>
    </source>
</evidence>
<feature type="domain" description="Histidine kinase" evidence="10">
    <location>
        <begin position="252"/>
        <end position="472"/>
    </location>
</feature>
<comment type="catalytic activity">
    <reaction evidence="1">
        <text>ATP + protein L-histidine = ADP + protein N-phospho-L-histidine.</text>
        <dbReference type="EC" id="2.7.13.3"/>
    </reaction>
</comment>
<dbReference type="PROSITE" id="PS50885">
    <property type="entry name" value="HAMP"/>
    <property type="match status" value="1"/>
</dbReference>
<dbReference type="SUPFAM" id="SSF47384">
    <property type="entry name" value="Homodimeric domain of signal transducing histidine kinase"/>
    <property type="match status" value="1"/>
</dbReference>
<keyword evidence="9" id="KW-1133">Transmembrane helix</keyword>
<dbReference type="EMBL" id="BMZS01000011">
    <property type="protein sequence ID" value="GHD60155.1"/>
    <property type="molecule type" value="Genomic_DNA"/>
</dbReference>
<dbReference type="PANTHER" id="PTHR43711:SF26">
    <property type="entry name" value="SENSOR HISTIDINE KINASE RCSC"/>
    <property type="match status" value="1"/>
</dbReference>
<dbReference type="CDD" id="cd06225">
    <property type="entry name" value="HAMP"/>
    <property type="match status" value="1"/>
</dbReference>
<dbReference type="InterPro" id="IPR003594">
    <property type="entry name" value="HATPase_dom"/>
</dbReference>
<dbReference type="Proteomes" id="UP000630353">
    <property type="component" value="Unassembled WGS sequence"/>
</dbReference>
<dbReference type="FunFam" id="3.30.565.10:FF:000006">
    <property type="entry name" value="Sensor histidine kinase WalK"/>
    <property type="match status" value="1"/>
</dbReference>
<evidence type="ECO:0000259" key="10">
    <source>
        <dbReference type="PROSITE" id="PS50109"/>
    </source>
</evidence>
<dbReference type="Gene3D" id="3.30.565.10">
    <property type="entry name" value="Histidine kinase-like ATPase, C-terminal domain"/>
    <property type="match status" value="1"/>
</dbReference>
<comment type="subcellular location">
    <subcellularLocation>
        <location evidence="2">Membrane</location>
    </subcellularLocation>
</comment>
<dbReference type="EC" id="2.7.13.3" evidence="3"/>
<keyword evidence="4" id="KW-0597">Phosphoprotein</keyword>
<gene>
    <name evidence="12" type="ORF">GCM10017083_45900</name>
</gene>
<dbReference type="InterPro" id="IPR036097">
    <property type="entry name" value="HisK_dim/P_sf"/>
</dbReference>
<dbReference type="SUPFAM" id="SSF158472">
    <property type="entry name" value="HAMP domain-like"/>
    <property type="match status" value="1"/>
</dbReference>
<dbReference type="CDD" id="cd16922">
    <property type="entry name" value="HATPase_EvgS-ArcB-TorS-like"/>
    <property type="match status" value="1"/>
</dbReference>
<evidence type="ECO:0000256" key="8">
    <source>
        <dbReference type="SAM" id="Coils"/>
    </source>
</evidence>
<dbReference type="Pfam" id="PF17152">
    <property type="entry name" value="CHASE8"/>
    <property type="match status" value="1"/>
</dbReference>
<dbReference type="RefSeq" id="WP_189994045.1">
    <property type="nucleotide sequence ID" value="NZ_BMZS01000011.1"/>
</dbReference>
<dbReference type="Gene3D" id="1.10.287.130">
    <property type="match status" value="1"/>
</dbReference>
<sequence>MRGSAAASIRSKLVWMTMAISLVAVLVVTLFSAWFGYQSRREALQQELTAVAGILAANVEAPLLFGDRRAARETLSALSSRPVVTYARLLDDGGEVFASHGSVDPGLAWPAEGIRVAGEHALLSKRIERGQRFLGTLQLGTTLSGLEAAVRETLVISAAVMAAAAVVAWLLARLLGQAISRPIEHLAATMQAVSRNRDFGRRAVRGSDDEVGTLIDGFNEMIGTIERYNRELADARDRAERANRSKTRFLATMSHELRTPLNAIIGFSEIISRSVLGELPERYRSYGSDIHRSAQYLMNLIDDLLDMSRLDSGGYSINEEDVAVAGLLAECAAMVQPQAQAKRVSLATQVDGAEVVLRADDRGLRQVVLNLVGNAIKFTPSGGHVEITGGFGADGRYVIVVADDGPGIPREDLERVLEPFEQVRSHLSREHGGTGLGLAISRAIVQAHGGRLVLESDRGSGTTARVEFPADRVVVPVPAA</sequence>
<keyword evidence="8" id="KW-0175">Coiled coil</keyword>
<dbReference type="InterPro" id="IPR005467">
    <property type="entry name" value="His_kinase_dom"/>
</dbReference>
<evidence type="ECO:0000256" key="7">
    <source>
        <dbReference type="ARBA" id="ARBA00023012"/>
    </source>
</evidence>
<reference evidence="12" key="1">
    <citation type="journal article" date="2014" name="Int. J. Syst. Evol. Microbiol.">
        <title>Complete genome sequence of Corynebacterium casei LMG S-19264T (=DSM 44701T), isolated from a smear-ripened cheese.</title>
        <authorList>
            <consortium name="US DOE Joint Genome Institute (JGI-PGF)"/>
            <person name="Walter F."/>
            <person name="Albersmeier A."/>
            <person name="Kalinowski J."/>
            <person name="Ruckert C."/>
        </authorList>
    </citation>
    <scope>NUCLEOTIDE SEQUENCE</scope>
    <source>
        <strain evidence="12">KCTC 42651</strain>
    </source>
</reference>
<evidence type="ECO:0000256" key="6">
    <source>
        <dbReference type="ARBA" id="ARBA00022777"/>
    </source>
</evidence>
<keyword evidence="13" id="KW-1185">Reference proteome</keyword>
<keyword evidence="9" id="KW-0472">Membrane</keyword>
<evidence type="ECO:0000256" key="2">
    <source>
        <dbReference type="ARBA" id="ARBA00004370"/>
    </source>
</evidence>
<feature type="coiled-coil region" evidence="8">
    <location>
        <begin position="218"/>
        <end position="245"/>
    </location>
</feature>
<dbReference type="Pfam" id="PF00672">
    <property type="entry name" value="HAMP"/>
    <property type="match status" value="1"/>
</dbReference>
<evidence type="ECO:0000256" key="5">
    <source>
        <dbReference type="ARBA" id="ARBA00022679"/>
    </source>
</evidence>
<reference evidence="12" key="2">
    <citation type="submission" date="2020-09" db="EMBL/GenBank/DDBJ databases">
        <authorList>
            <person name="Sun Q."/>
            <person name="Kim S."/>
        </authorList>
    </citation>
    <scope>NUCLEOTIDE SEQUENCE</scope>
    <source>
        <strain evidence="12">KCTC 42651</strain>
    </source>
</reference>
<comment type="caution">
    <text evidence="12">The sequence shown here is derived from an EMBL/GenBank/DDBJ whole genome shotgun (WGS) entry which is preliminary data.</text>
</comment>
<feature type="domain" description="HAMP" evidence="11">
    <location>
        <begin position="177"/>
        <end position="230"/>
    </location>
</feature>
<dbReference type="SUPFAM" id="SSF55874">
    <property type="entry name" value="ATPase domain of HSP90 chaperone/DNA topoisomerase II/histidine kinase"/>
    <property type="match status" value="1"/>
</dbReference>
<dbReference type="GO" id="GO:0016020">
    <property type="term" value="C:membrane"/>
    <property type="evidence" value="ECO:0007669"/>
    <property type="project" value="UniProtKB-SubCell"/>
</dbReference>
<dbReference type="CDD" id="cd00082">
    <property type="entry name" value="HisKA"/>
    <property type="match status" value="1"/>
</dbReference>
<dbReference type="InterPro" id="IPR004358">
    <property type="entry name" value="Sig_transdc_His_kin-like_C"/>
</dbReference>
<keyword evidence="7" id="KW-0902">Two-component regulatory system</keyword>
<dbReference type="SMART" id="SM00387">
    <property type="entry name" value="HATPase_c"/>
    <property type="match status" value="1"/>
</dbReference>
<evidence type="ECO:0000256" key="4">
    <source>
        <dbReference type="ARBA" id="ARBA00022553"/>
    </source>
</evidence>
<keyword evidence="5" id="KW-0808">Transferase</keyword>
<keyword evidence="6" id="KW-0418">Kinase</keyword>
<proteinExistence type="predicted"/>
<protein>
    <recommendedName>
        <fullName evidence="3">histidine kinase</fullName>
        <ecNumber evidence="3">2.7.13.3</ecNumber>
    </recommendedName>
</protein>
<dbReference type="Pfam" id="PF00512">
    <property type="entry name" value="HisKA"/>
    <property type="match status" value="1"/>
</dbReference>
<dbReference type="PANTHER" id="PTHR43711">
    <property type="entry name" value="TWO-COMPONENT HISTIDINE KINASE"/>
    <property type="match status" value="1"/>
</dbReference>
<dbReference type="InterPro" id="IPR050736">
    <property type="entry name" value="Sensor_HK_Regulatory"/>
</dbReference>
<feature type="transmembrane region" description="Helical" evidence="9">
    <location>
        <begin position="153"/>
        <end position="172"/>
    </location>
</feature>